<evidence type="ECO:0000256" key="1">
    <source>
        <dbReference type="SAM" id="MobiDB-lite"/>
    </source>
</evidence>
<dbReference type="EMBL" id="CBTN010000043">
    <property type="protein sequence ID" value="CDH57089.1"/>
    <property type="molecule type" value="Genomic_DNA"/>
</dbReference>
<protein>
    <recommendedName>
        <fullName evidence="2">F-box domain-containing protein</fullName>
    </recommendedName>
</protein>
<dbReference type="OrthoDB" id="2263627at2759"/>
<feature type="region of interest" description="Disordered" evidence="1">
    <location>
        <begin position="1"/>
        <end position="21"/>
    </location>
</feature>
<dbReference type="SUPFAM" id="SSF52047">
    <property type="entry name" value="RNI-like"/>
    <property type="match status" value="1"/>
</dbReference>
<dbReference type="Pfam" id="PF12937">
    <property type="entry name" value="F-box-like"/>
    <property type="match status" value="1"/>
</dbReference>
<organism evidence="3 4">
    <name type="scientific">Lichtheimia corymbifera JMRC:FSU:9682</name>
    <dbReference type="NCBI Taxonomy" id="1263082"/>
    <lineage>
        <taxon>Eukaryota</taxon>
        <taxon>Fungi</taxon>
        <taxon>Fungi incertae sedis</taxon>
        <taxon>Mucoromycota</taxon>
        <taxon>Mucoromycotina</taxon>
        <taxon>Mucoromycetes</taxon>
        <taxon>Mucorales</taxon>
        <taxon>Lichtheimiaceae</taxon>
        <taxon>Lichtheimia</taxon>
    </lineage>
</organism>
<proteinExistence type="predicted"/>
<dbReference type="CDD" id="cd09917">
    <property type="entry name" value="F-box_SF"/>
    <property type="match status" value="1"/>
</dbReference>
<dbReference type="PROSITE" id="PS50181">
    <property type="entry name" value="FBOX"/>
    <property type="match status" value="1"/>
</dbReference>
<evidence type="ECO:0000259" key="2">
    <source>
        <dbReference type="PROSITE" id="PS50181"/>
    </source>
</evidence>
<dbReference type="Gene3D" id="3.80.10.10">
    <property type="entry name" value="Ribonuclease Inhibitor"/>
    <property type="match status" value="1"/>
</dbReference>
<feature type="domain" description="F-box" evidence="2">
    <location>
        <begin position="27"/>
        <end position="76"/>
    </location>
</feature>
<dbReference type="SUPFAM" id="SSF81383">
    <property type="entry name" value="F-box domain"/>
    <property type="match status" value="1"/>
</dbReference>
<dbReference type="PANTHER" id="PTHR31639">
    <property type="entry name" value="F-BOX PROTEIN-LIKE"/>
    <property type="match status" value="1"/>
</dbReference>
<dbReference type="InterPro" id="IPR001810">
    <property type="entry name" value="F-box_dom"/>
</dbReference>
<dbReference type="InterPro" id="IPR036047">
    <property type="entry name" value="F-box-like_dom_sf"/>
</dbReference>
<accession>A0A068S494</accession>
<keyword evidence="4" id="KW-1185">Reference proteome</keyword>
<sequence length="534" mass="61208">MSTTTNPLPHSMTTTTEPSSLPISSRIDLLQSLPYDVVITILSFLTQQDCLRCLEVCREWCTLIPMYARETVFREIQLDEQYLGDNKSMHKFLGPHVDAVSFKKCHRLDRVLDMLHAKQCSNIQRLDFTGGVWLSRRHIAMVTKRLPMFPGITDLRLEYVDNGYDVYSLMTQCMIQCPLLECLWIIPTPATFYIDPHDDDVAIPLATTTTTHNTNMSFLRLRFDDEVDNARLASALSSCPNLTRLSITTYSDPEPFIFEQCPRLQYLEWNPRTEDFYLWPSPLYKKKVDQGLHYLATTDTALSCMLRHRHHRIQTLKLVDMSYDHEPETMRFLDTSCRHVEEIMFDPLESLEIPRQLLPKLAHLSRLTLSILDPDTAEGLVDYFMNHANIIRLETLEINLPIAHSLTKVLEAMACVSTLKHVEISPACVEEGTLKTYIMHAPQLEHLCMDHAPVLSLETFTLLGQLPHLRILTMASYYNAEPVSGAGIKALVDKKKSNPSFSLSITCKRVEDDKGYIKYAQDQLGGRFSFIMLD</sequence>
<dbReference type="Proteomes" id="UP000027586">
    <property type="component" value="Unassembled WGS sequence"/>
</dbReference>
<comment type="caution">
    <text evidence="3">The sequence shown here is derived from an EMBL/GenBank/DDBJ whole genome shotgun (WGS) entry which is preliminary data.</text>
</comment>
<dbReference type="InterPro" id="IPR032675">
    <property type="entry name" value="LRR_dom_sf"/>
</dbReference>
<evidence type="ECO:0000313" key="3">
    <source>
        <dbReference type="EMBL" id="CDH57089.1"/>
    </source>
</evidence>
<evidence type="ECO:0000313" key="4">
    <source>
        <dbReference type="Proteomes" id="UP000027586"/>
    </source>
</evidence>
<gene>
    <name evidence="3" type="ORF">LCOR_08075.1</name>
</gene>
<reference evidence="3" key="1">
    <citation type="submission" date="2013-08" db="EMBL/GenBank/DDBJ databases">
        <title>Gene expansion shapes genome architecture in the human pathogen Lichtheimia corymbifera: an evolutionary genomics analysis in the ancient terrestrial Mucorales (Mucoromycotina).</title>
        <authorList>
            <person name="Schwartze V.U."/>
            <person name="Winter S."/>
            <person name="Shelest E."/>
            <person name="Marcet-Houben M."/>
            <person name="Horn F."/>
            <person name="Wehner S."/>
            <person name="Hoffmann K."/>
            <person name="Riege K."/>
            <person name="Sammeth M."/>
            <person name="Nowrousian M."/>
            <person name="Valiante V."/>
            <person name="Linde J."/>
            <person name="Jacobsen I.D."/>
            <person name="Marz M."/>
            <person name="Brakhage A.A."/>
            <person name="Gabaldon T."/>
            <person name="Bocker S."/>
            <person name="Voigt K."/>
        </authorList>
    </citation>
    <scope>NUCLEOTIDE SEQUENCE [LARGE SCALE GENOMIC DNA]</scope>
    <source>
        <strain evidence="3">FSU 9682</strain>
    </source>
</reference>
<dbReference type="AlphaFoldDB" id="A0A068S494"/>
<dbReference type="VEuPathDB" id="FungiDB:LCOR_08075.1"/>
<dbReference type="Gene3D" id="1.20.1280.50">
    <property type="match status" value="1"/>
</dbReference>
<dbReference type="PANTHER" id="PTHR31639:SF256">
    <property type="entry name" value="OS07G0242900 PROTEIN"/>
    <property type="match status" value="1"/>
</dbReference>
<name>A0A068S494_9FUNG</name>